<dbReference type="InterPro" id="IPR036866">
    <property type="entry name" value="RibonucZ/Hydroxyglut_hydro"/>
</dbReference>
<gene>
    <name evidence="5" type="ORF">E6C60_1215</name>
</gene>
<dbReference type="CDD" id="cd07725">
    <property type="entry name" value="TTHA1429-like_MBL-fold"/>
    <property type="match status" value="1"/>
</dbReference>
<sequence>MMELNILSHEPEILQYSSGLIQIKIPLDNPLRWVNSYVLQHGRELAVIDPGPRTARAEREWELVLQKLGMQVQEITSIVLTHHHPDHYGLAGFFQELSGAAVWMSERAHQEAKLMWGKHSSMSADLPAFFRIHGMPAAWLEQLPGHLDSFLPQVKPAPQARFLRDGDVVPLGGRLWQAVQTHGHAPGHLSFWHAESGDLICGDAVLPQISPNVSLLPGSDAQPLHSFLEGLRRLRELPVRTAYPGHRNPFTHYRERIDALLAHHEERLDTAADLLQTAGPQSAFEVCTALFGGRLGIHQMRFAMCEALAHLAELSRRSRAVPREHPDGWISFAVPE</sequence>
<evidence type="ECO:0000256" key="3">
    <source>
        <dbReference type="ARBA" id="ARBA00048505"/>
    </source>
</evidence>
<dbReference type="KEGG" id="palo:E6C60_1215"/>
<dbReference type="AlphaFoldDB" id="A0A4P8XI95"/>
<organism evidence="5 6">
    <name type="scientific">Paenibacillus algicola</name>
    <dbReference type="NCBI Taxonomy" id="2565926"/>
    <lineage>
        <taxon>Bacteria</taxon>
        <taxon>Bacillati</taxon>
        <taxon>Bacillota</taxon>
        <taxon>Bacilli</taxon>
        <taxon>Bacillales</taxon>
        <taxon>Paenibacillaceae</taxon>
        <taxon>Paenibacillus</taxon>
    </lineage>
</organism>
<dbReference type="Pfam" id="PF21221">
    <property type="entry name" value="B_lactamase-like_C"/>
    <property type="match status" value="1"/>
</dbReference>
<evidence type="ECO:0000313" key="5">
    <source>
        <dbReference type="EMBL" id="QCT01933.1"/>
    </source>
</evidence>
<proteinExistence type="predicted"/>
<dbReference type="PANTHER" id="PTHR23131">
    <property type="entry name" value="ENDORIBONUCLEASE LACTB2"/>
    <property type="match status" value="1"/>
</dbReference>
<dbReference type="Gene3D" id="1.10.10.10">
    <property type="entry name" value="Winged helix-like DNA-binding domain superfamily/Winged helix DNA-binding domain"/>
    <property type="match status" value="1"/>
</dbReference>
<feature type="domain" description="Metallo-beta-lactamase" evidence="4">
    <location>
        <begin position="33"/>
        <end position="246"/>
    </location>
</feature>
<evidence type="ECO:0000313" key="6">
    <source>
        <dbReference type="Proteomes" id="UP000300879"/>
    </source>
</evidence>
<accession>A0A4P8XI95</accession>
<keyword evidence="6" id="KW-1185">Reference proteome</keyword>
<dbReference type="PANTHER" id="PTHR23131:SF4">
    <property type="entry name" value="METALLO-BETA-LACTAMASE SUPERFAMILY POTEIN"/>
    <property type="match status" value="1"/>
</dbReference>
<evidence type="ECO:0000256" key="1">
    <source>
        <dbReference type="ARBA" id="ARBA00034221"/>
    </source>
</evidence>
<comment type="function">
    <text evidence="2">Counteracts the endogenous Pycsar antiviral defense system. Phosphodiesterase that enables metal-dependent hydrolysis of host cyclic nucleotide Pycsar defense signals such as cCMP and cUMP.</text>
</comment>
<comment type="catalytic activity">
    <reaction evidence="3">
        <text>3',5'-cyclic UMP + H2O = UMP + H(+)</text>
        <dbReference type="Rhea" id="RHEA:70575"/>
        <dbReference type="ChEBI" id="CHEBI:15377"/>
        <dbReference type="ChEBI" id="CHEBI:15378"/>
        <dbReference type="ChEBI" id="CHEBI:57865"/>
        <dbReference type="ChEBI" id="CHEBI:184387"/>
    </reaction>
    <physiologicalReaction direction="left-to-right" evidence="3">
        <dbReference type="Rhea" id="RHEA:70576"/>
    </physiologicalReaction>
</comment>
<comment type="catalytic activity">
    <reaction evidence="1">
        <text>3',5'-cyclic CMP + H2O = CMP + H(+)</text>
        <dbReference type="Rhea" id="RHEA:72675"/>
        <dbReference type="ChEBI" id="CHEBI:15377"/>
        <dbReference type="ChEBI" id="CHEBI:15378"/>
        <dbReference type="ChEBI" id="CHEBI:58003"/>
        <dbReference type="ChEBI" id="CHEBI:60377"/>
    </reaction>
    <physiologicalReaction direction="left-to-right" evidence="1">
        <dbReference type="Rhea" id="RHEA:72676"/>
    </physiologicalReaction>
</comment>
<evidence type="ECO:0000256" key="2">
    <source>
        <dbReference type="ARBA" id="ARBA00034301"/>
    </source>
</evidence>
<reference evidence="5 6" key="1">
    <citation type="submission" date="2019-05" db="EMBL/GenBank/DDBJ databases">
        <authorList>
            <person name="Chen C."/>
        </authorList>
    </citation>
    <scope>NUCLEOTIDE SEQUENCE [LARGE SCALE GENOMIC DNA]</scope>
    <source>
        <strain evidence="5 6">HB172198</strain>
    </source>
</reference>
<dbReference type="Pfam" id="PF00753">
    <property type="entry name" value="Lactamase_B"/>
    <property type="match status" value="1"/>
</dbReference>
<dbReference type="Proteomes" id="UP000300879">
    <property type="component" value="Chromosome"/>
</dbReference>
<dbReference type="InterPro" id="IPR036388">
    <property type="entry name" value="WH-like_DNA-bd_sf"/>
</dbReference>
<name>A0A4P8XI95_9BACL</name>
<dbReference type="SMART" id="SM00849">
    <property type="entry name" value="Lactamase_B"/>
    <property type="match status" value="1"/>
</dbReference>
<dbReference type="OrthoDB" id="9761531at2"/>
<dbReference type="InterPro" id="IPR050662">
    <property type="entry name" value="Sec-metab_biosynth-thioest"/>
</dbReference>
<dbReference type="SUPFAM" id="SSF56281">
    <property type="entry name" value="Metallo-hydrolase/oxidoreductase"/>
    <property type="match status" value="1"/>
</dbReference>
<dbReference type="EMBL" id="CP040396">
    <property type="protein sequence ID" value="QCT01933.1"/>
    <property type="molecule type" value="Genomic_DNA"/>
</dbReference>
<protein>
    <submittedName>
        <fullName evidence="5">Metallo-beta-lactamase domain protein</fullName>
    </submittedName>
</protein>
<dbReference type="InterPro" id="IPR048933">
    <property type="entry name" value="B_lactamase-like_C"/>
</dbReference>
<dbReference type="Gene3D" id="3.60.15.10">
    <property type="entry name" value="Ribonuclease Z/Hydroxyacylglutathione hydrolase-like"/>
    <property type="match status" value="1"/>
</dbReference>
<dbReference type="InterPro" id="IPR001279">
    <property type="entry name" value="Metallo-B-lactamas"/>
</dbReference>
<evidence type="ECO:0000259" key="4">
    <source>
        <dbReference type="SMART" id="SM00849"/>
    </source>
</evidence>